<dbReference type="InterPro" id="IPR041881">
    <property type="entry name" value="PqqD_sf"/>
</dbReference>
<evidence type="ECO:0000313" key="1">
    <source>
        <dbReference type="EMBL" id="MEY8038486.1"/>
    </source>
</evidence>
<evidence type="ECO:0000313" key="2">
    <source>
        <dbReference type="Proteomes" id="UP001564626"/>
    </source>
</evidence>
<dbReference type="Gene3D" id="1.10.10.1150">
    <property type="entry name" value="Coenzyme PQQ synthesis protein D (PqqD)"/>
    <property type="match status" value="1"/>
</dbReference>
<dbReference type="Proteomes" id="UP001564626">
    <property type="component" value="Unassembled WGS sequence"/>
</dbReference>
<gene>
    <name evidence="1" type="ORF">AB8O55_03690</name>
</gene>
<organism evidence="1 2">
    <name type="scientific">Saccharopolyspora cebuensis</name>
    <dbReference type="NCBI Taxonomy" id="418759"/>
    <lineage>
        <taxon>Bacteria</taxon>
        <taxon>Bacillati</taxon>
        <taxon>Actinomycetota</taxon>
        <taxon>Actinomycetes</taxon>
        <taxon>Pseudonocardiales</taxon>
        <taxon>Pseudonocardiaceae</taxon>
        <taxon>Saccharopolyspora</taxon>
    </lineage>
</organism>
<dbReference type="Pfam" id="PF05402">
    <property type="entry name" value="PqqD"/>
    <property type="match status" value="1"/>
</dbReference>
<keyword evidence="2" id="KW-1185">Reference proteome</keyword>
<dbReference type="EMBL" id="JBGEHV010000004">
    <property type="protein sequence ID" value="MEY8038486.1"/>
    <property type="molecule type" value="Genomic_DNA"/>
</dbReference>
<protein>
    <submittedName>
        <fullName evidence="1">Lasso peptide biosynthesis PqqD family chaperone</fullName>
    </submittedName>
</protein>
<dbReference type="RefSeq" id="WP_345367923.1">
    <property type="nucleotide sequence ID" value="NZ_BAABII010000020.1"/>
</dbReference>
<proteinExistence type="predicted"/>
<comment type="caution">
    <text evidence="1">The sequence shown here is derived from an EMBL/GenBank/DDBJ whole genome shotgun (WGS) entry which is preliminary data.</text>
</comment>
<dbReference type="NCBIfam" id="NF033530">
    <property type="entry name" value="lasso_PqqD_Strm"/>
    <property type="match status" value="1"/>
</dbReference>
<dbReference type="InterPro" id="IPR008792">
    <property type="entry name" value="PQQD"/>
</dbReference>
<sequence length="82" mass="8658">MTLAENLVLTETDYGIVLLDVVRGTYWDLNPSGALILRTLLDGGAEPVAARALAGEYEVDLDTAAADVTALVAELRATGILR</sequence>
<reference evidence="1 2" key="1">
    <citation type="submission" date="2024-08" db="EMBL/GenBank/DDBJ databases">
        <title>Genome mining of Saccharopolyspora cebuensis PGLac3 from Nigerian medicinal plant.</title>
        <authorList>
            <person name="Ezeobiora C.E."/>
            <person name="Igbokwe N.H."/>
            <person name="Amin D.H."/>
            <person name="Mendie U.E."/>
        </authorList>
    </citation>
    <scope>NUCLEOTIDE SEQUENCE [LARGE SCALE GENOMIC DNA]</scope>
    <source>
        <strain evidence="1 2">PGLac3</strain>
    </source>
</reference>
<name>A0ABV4CF66_9PSEU</name>
<accession>A0ABV4CF66</accession>